<evidence type="ECO:0000313" key="1">
    <source>
        <dbReference type="EMBL" id="MCI41563.1"/>
    </source>
</evidence>
<keyword evidence="2" id="KW-1185">Reference proteome</keyword>
<dbReference type="AlphaFoldDB" id="A0A392RY66"/>
<protein>
    <submittedName>
        <fullName evidence="1">Uncharacterized protein</fullName>
    </submittedName>
</protein>
<proteinExistence type="predicted"/>
<dbReference type="Proteomes" id="UP000265520">
    <property type="component" value="Unassembled WGS sequence"/>
</dbReference>
<dbReference type="EMBL" id="LXQA010293695">
    <property type="protein sequence ID" value="MCI41563.1"/>
    <property type="molecule type" value="Genomic_DNA"/>
</dbReference>
<sequence>MLVCSRGVGFWYCSVVCRKFRCSLLAPGVLLWQFRHSVMDVMRRCGGCDRSEKG</sequence>
<reference evidence="1 2" key="1">
    <citation type="journal article" date="2018" name="Front. Plant Sci.">
        <title>Red Clover (Trifolium pratense) and Zigzag Clover (T. medium) - A Picture of Genomic Similarities and Differences.</title>
        <authorList>
            <person name="Dluhosova J."/>
            <person name="Istvanek J."/>
            <person name="Nedelnik J."/>
            <person name="Repkova J."/>
        </authorList>
    </citation>
    <scope>NUCLEOTIDE SEQUENCE [LARGE SCALE GENOMIC DNA]</scope>
    <source>
        <strain evidence="2">cv. 10/8</strain>
        <tissue evidence="1">Leaf</tissue>
    </source>
</reference>
<comment type="caution">
    <text evidence="1">The sequence shown here is derived from an EMBL/GenBank/DDBJ whole genome shotgun (WGS) entry which is preliminary data.</text>
</comment>
<organism evidence="1 2">
    <name type="scientific">Trifolium medium</name>
    <dbReference type="NCBI Taxonomy" id="97028"/>
    <lineage>
        <taxon>Eukaryota</taxon>
        <taxon>Viridiplantae</taxon>
        <taxon>Streptophyta</taxon>
        <taxon>Embryophyta</taxon>
        <taxon>Tracheophyta</taxon>
        <taxon>Spermatophyta</taxon>
        <taxon>Magnoliopsida</taxon>
        <taxon>eudicotyledons</taxon>
        <taxon>Gunneridae</taxon>
        <taxon>Pentapetalae</taxon>
        <taxon>rosids</taxon>
        <taxon>fabids</taxon>
        <taxon>Fabales</taxon>
        <taxon>Fabaceae</taxon>
        <taxon>Papilionoideae</taxon>
        <taxon>50 kb inversion clade</taxon>
        <taxon>NPAAA clade</taxon>
        <taxon>Hologalegina</taxon>
        <taxon>IRL clade</taxon>
        <taxon>Trifolieae</taxon>
        <taxon>Trifolium</taxon>
    </lineage>
</organism>
<accession>A0A392RY66</accession>
<evidence type="ECO:0000313" key="2">
    <source>
        <dbReference type="Proteomes" id="UP000265520"/>
    </source>
</evidence>
<name>A0A392RY66_9FABA</name>
<feature type="non-terminal residue" evidence="1">
    <location>
        <position position="54"/>
    </location>
</feature>